<dbReference type="EMBL" id="JANQDF010000039">
    <property type="protein sequence ID" value="MDH6105097.1"/>
    <property type="molecule type" value="Genomic_DNA"/>
</dbReference>
<keyword evidence="1" id="KW-0802">TPR repeat</keyword>
<proteinExistence type="predicted"/>
<dbReference type="InterPro" id="IPR011990">
    <property type="entry name" value="TPR-like_helical_dom_sf"/>
</dbReference>
<accession>A0ABT6KBN0</accession>
<dbReference type="SUPFAM" id="SSF48452">
    <property type="entry name" value="TPR-like"/>
    <property type="match status" value="2"/>
</dbReference>
<evidence type="ECO:0000313" key="2">
    <source>
        <dbReference type="EMBL" id="MDH6105097.1"/>
    </source>
</evidence>
<gene>
    <name evidence="2" type="ORF">NWP22_04285</name>
</gene>
<dbReference type="Pfam" id="PF13432">
    <property type="entry name" value="TPR_16"/>
    <property type="match status" value="1"/>
</dbReference>
<dbReference type="Proteomes" id="UP001159386">
    <property type="component" value="Unassembled WGS sequence"/>
</dbReference>
<reference evidence="2 3" key="1">
    <citation type="journal article" date="2023" name="J. Phycol.">
        <title>Chrysosporum ovalisporum is synonymous with the true-branching cyanobacterium Umezakia natans (Nostocales/Aphanizomenonaceae).</title>
        <authorList>
            <person name="McGregor G.B."/>
            <person name="Sendall B.C."/>
            <person name="Niiyama Y."/>
            <person name="Tuji A."/>
            <person name="Willis A."/>
        </authorList>
    </citation>
    <scope>NUCLEOTIDE SEQUENCE [LARGE SCALE GENOMIC DNA]</scope>
    <source>
        <strain evidence="2 3">CS-531</strain>
    </source>
</reference>
<dbReference type="InterPro" id="IPR019734">
    <property type="entry name" value="TPR_rpt"/>
</dbReference>
<comment type="caution">
    <text evidence="2">The sequence shown here is derived from an EMBL/GenBank/DDBJ whole genome shotgun (WGS) entry which is preliminary data.</text>
</comment>
<evidence type="ECO:0000256" key="1">
    <source>
        <dbReference type="PROSITE-ProRule" id="PRU00339"/>
    </source>
</evidence>
<evidence type="ECO:0000313" key="3">
    <source>
        <dbReference type="Proteomes" id="UP001159386"/>
    </source>
</evidence>
<feature type="repeat" description="TPR" evidence="1">
    <location>
        <begin position="316"/>
        <end position="349"/>
    </location>
</feature>
<dbReference type="Gene3D" id="1.25.40.10">
    <property type="entry name" value="Tetratricopeptide repeat domain"/>
    <property type="match status" value="1"/>
</dbReference>
<protein>
    <submittedName>
        <fullName evidence="2">Tetratricopeptide repeat protein</fullName>
    </submittedName>
</protein>
<organism evidence="2 3">
    <name type="scientific">Anabaenopsis tanganyikae CS-531</name>
    <dbReference type="NCBI Taxonomy" id="2785304"/>
    <lineage>
        <taxon>Bacteria</taxon>
        <taxon>Bacillati</taxon>
        <taxon>Cyanobacteriota</taxon>
        <taxon>Cyanophyceae</taxon>
        <taxon>Nostocales</taxon>
        <taxon>Nodulariaceae</taxon>
        <taxon>Anabaenopsis</taxon>
        <taxon>Anabaenopsis tanganyikae</taxon>
    </lineage>
</organism>
<sequence length="451" mass="51432">MFIPSLDDSFITWINRPYLDMGDVNTAPWHVYGISYAYSQMVGNTIIGAPVTLIHPISFRESLIREYRLFKYQVTNPLDLADELRTERWNTLCAYLTNYQELASIIQVRVISLLSSLCLHKAVLQYVPQLYESDIASSNILANLALQRAISNLMIQPDAGNLDNIKEFETIAKQAPLDSHERFGSANSLVALYAKTFRNLKATEYWVNETSKTLDHLKPLLNNFEQKRLQSVYIRAAVFVHLLQGDKQEVVQQMNLCQSLAEELTEESTNDQERMLAHENLTTVFESRVKEASWLGNFELAEERAQKMVQMEPLYSKYHLQLGEILINQGKFEEAAKIYRSAARLGPPGTAIAWFMAGQCHEKLGDIDIACDCYLASVEMDELAISAVERLHKLAHYLRNSALVKWSEMRLLELKKAEKLYDQVQKSQTTYIPEAASGLKMAGQVVRSYDN</sequence>
<dbReference type="RefSeq" id="WP_280801560.1">
    <property type="nucleotide sequence ID" value="NZ_JANQDF010000039.1"/>
</dbReference>
<dbReference type="PROSITE" id="PS50005">
    <property type="entry name" value="TPR"/>
    <property type="match status" value="1"/>
</dbReference>
<name>A0ABT6KBN0_9CYAN</name>
<dbReference type="SMART" id="SM00028">
    <property type="entry name" value="TPR"/>
    <property type="match status" value="2"/>
</dbReference>
<keyword evidence="3" id="KW-1185">Reference proteome</keyword>